<dbReference type="Proteomes" id="UP000471152">
    <property type="component" value="Unassembled WGS sequence"/>
</dbReference>
<feature type="transmembrane region" description="Helical" evidence="9">
    <location>
        <begin position="52"/>
        <end position="72"/>
    </location>
</feature>
<keyword evidence="7 9" id="KW-0472">Membrane</keyword>
<dbReference type="InterPro" id="IPR001958">
    <property type="entry name" value="Tet-R_TetA/multi-R_MdtG-like"/>
</dbReference>
<evidence type="ECO:0000256" key="3">
    <source>
        <dbReference type="ARBA" id="ARBA00022448"/>
    </source>
</evidence>
<dbReference type="CDD" id="cd17325">
    <property type="entry name" value="MFS_MdtG_SLC18_like"/>
    <property type="match status" value="1"/>
</dbReference>
<dbReference type="PROSITE" id="PS50850">
    <property type="entry name" value="MFS"/>
    <property type="match status" value="1"/>
</dbReference>
<feature type="transmembrane region" description="Helical" evidence="9">
    <location>
        <begin position="270"/>
        <end position="290"/>
    </location>
</feature>
<comment type="caution">
    <text evidence="12">The sequence shown here is derived from an EMBL/GenBank/DDBJ whole genome shotgun (WGS) entry which is preliminary data.</text>
</comment>
<gene>
    <name evidence="12" type="ORF">G3R41_01090</name>
    <name evidence="11" type="ORF">GCU67_01090</name>
</gene>
<evidence type="ECO:0000256" key="6">
    <source>
        <dbReference type="ARBA" id="ARBA00022989"/>
    </source>
</evidence>
<evidence type="ECO:0000256" key="7">
    <source>
        <dbReference type="ARBA" id="ARBA00023136"/>
    </source>
</evidence>
<dbReference type="Proteomes" id="UP000468828">
    <property type="component" value="Unassembled WGS sequence"/>
</dbReference>
<comment type="subcellular location">
    <subcellularLocation>
        <location evidence="1">Cell membrane</location>
        <topology evidence="1">Multi-pass membrane protein</topology>
    </subcellularLocation>
</comment>
<feature type="transmembrane region" description="Helical" evidence="9">
    <location>
        <begin position="234"/>
        <end position="250"/>
    </location>
</feature>
<comment type="similarity">
    <text evidence="2">Belongs to the major facilitator superfamily. TCR/Tet family.</text>
</comment>
<keyword evidence="6 9" id="KW-1133">Transmembrane helix</keyword>
<keyword evidence="3" id="KW-0813">Transport</keyword>
<dbReference type="RefSeq" id="WP_163609190.1">
    <property type="nucleotide sequence ID" value="NZ_JAAGWB010000004.1"/>
</dbReference>
<dbReference type="AlphaFoldDB" id="A0A6P0H1K1"/>
<dbReference type="GO" id="GO:0005886">
    <property type="term" value="C:plasma membrane"/>
    <property type="evidence" value="ECO:0007669"/>
    <property type="project" value="UniProtKB-SubCell"/>
</dbReference>
<evidence type="ECO:0000256" key="1">
    <source>
        <dbReference type="ARBA" id="ARBA00004651"/>
    </source>
</evidence>
<dbReference type="EMBL" id="JAAGWB010000004">
    <property type="protein sequence ID" value="NEN49537.1"/>
    <property type="molecule type" value="Genomic_DNA"/>
</dbReference>
<dbReference type="SUPFAM" id="SSF103473">
    <property type="entry name" value="MFS general substrate transporter"/>
    <property type="match status" value="1"/>
</dbReference>
<dbReference type="Pfam" id="PF07690">
    <property type="entry name" value="MFS_1"/>
    <property type="match status" value="1"/>
</dbReference>
<keyword evidence="5 9" id="KW-0812">Transmembrane</keyword>
<dbReference type="Gene3D" id="1.20.1720.10">
    <property type="entry name" value="Multidrug resistance protein D"/>
    <property type="match status" value="1"/>
</dbReference>
<accession>A0A6P0H1K1</accession>
<feature type="transmembrane region" description="Helical" evidence="9">
    <location>
        <begin position="15"/>
        <end position="40"/>
    </location>
</feature>
<dbReference type="GO" id="GO:0022857">
    <property type="term" value="F:transmembrane transporter activity"/>
    <property type="evidence" value="ECO:0007669"/>
    <property type="project" value="InterPro"/>
</dbReference>
<dbReference type="PROSITE" id="PS00216">
    <property type="entry name" value="SUGAR_TRANSPORT_1"/>
    <property type="match status" value="1"/>
</dbReference>
<dbReference type="Gene3D" id="1.20.1250.20">
    <property type="entry name" value="MFS general substrate transporter like domains"/>
    <property type="match status" value="1"/>
</dbReference>
<evidence type="ECO:0000313" key="11">
    <source>
        <dbReference type="EMBL" id="NEK92770.1"/>
    </source>
</evidence>
<evidence type="ECO:0000259" key="10">
    <source>
        <dbReference type="PROSITE" id="PS50850"/>
    </source>
</evidence>
<feature type="region of interest" description="Disordered" evidence="8">
    <location>
        <begin position="198"/>
        <end position="220"/>
    </location>
</feature>
<dbReference type="InterPro" id="IPR005829">
    <property type="entry name" value="Sugar_transporter_CS"/>
</dbReference>
<reference evidence="12 14" key="2">
    <citation type="submission" date="2020-02" db="EMBL/GenBank/DDBJ databases">
        <title>The WGS of Modestobacter muralis DSM 100205.</title>
        <authorList>
            <person name="Jiang Z."/>
        </authorList>
    </citation>
    <scope>NUCLEOTIDE SEQUENCE [LARGE SCALE GENOMIC DNA]</scope>
    <source>
        <strain evidence="12 14">DSM 100205</strain>
    </source>
</reference>
<feature type="transmembrane region" description="Helical" evidence="9">
    <location>
        <begin position="302"/>
        <end position="319"/>
    </location>
</feature>
<evidence type="ECO:0000313" key="12">
    <source>
        <dbReference type="EMBL" id="NEN49537.1"/>
    </source>
</evidence>
<dbReference type="InterPro" id="IPR011701">
    <property type="entry name" value="MFS"/>
</dbReference>
<protein>
    <submittedName>
        <fullName evidence="12">MFS transporter</fullName>
    </submittedName>
</protein>
<evidence type="ECO:0000313" key="13">
    <source>
        <dbReference type="Proteomes" id="UP000468828"/>
    </source>
</evidence>
<dbReference type="InterPro" id="IPR050171">
    <property type="entry name" value="MFS_Transporters"/>
</dbReference>
<name>A0A6P0H1K1_9ACTN</name>
<feature type="transmembrane region" description="Helical" evidence="9">
    <location>
        <begin position="387"/>
        <end position="406"/>
    </location>
</feature>
<evidence type="ECO:0000256" key="4">
    <source>
        <dbReference type="ARBA" id="ARBA00022475"/>
    </source>
</evidence>
<feature type="transmembrane region" description="Helical" evidence="9">
    <location>
        <begin position="105"/>
        <end position="127"/>
    </location>
</feature>
<dbReference type="EMBL" id="JAAGWH010000004">
    <property type="protein sequence ID" value="NEK92770.1"/>
    <property type="molecule type" value="Genomic_DNA"/>
</dbReference>
<feature type="transmembrane region" description="Helical" evidence="9">
    <location>
        <begin position="325"/>
        <end position="348"/>
    </location>
</feature>
<keyword evidence="4" id="KW-1003">Cell membrane</keyword>
<evidence type="ECO:0000256" key="9">
    <source>
        <dbReference type="SAM" id="Phobius"/>
    </source>
</evidence>
<dbReference type="InterPro" id="IPR036259">
    <property type="entry name" value="MFS_trans_sf"/>
</dbReference>
<proteinExistence type="inferred from homology"/>
<evidence type="ECO:0000256" key="8">
    <source>
        <dbReference type="SAM" id="MobiDB-lite"/>
    </source>
</evidence>
<feature type="domain" description="Major facilitator superfamily (MFS) profile" evidence="10">
    <location>
        <begin position="14"/>
        <end position="413"/>
    </location>
</feature>
<evidence type="ECO:0000256" key="2">
    <source>
        <dbReference type="ARBA" id="ARBA00007520"/>
    </source>
</evidence>
<evidence type="ECO:0000313" key="14">
    <source>
        <dbReference type="Proteomes" id="UP000471152"/>
    </source>
</evidence>
<feature type="transmembrane region" description="Helical" evidence="9">
    <location>
        <begin position="139"/>
        <end position="161"/>
    </location>
</feature>
<dbReference type="PANTHER" id="PTHR23517">
    <property type="entry name" value="RESISTANCE PROTEIN MDTM, PUTATIVE-RELATED-RELATED"/>
    <property type="match status" value="1"/>
</dbReference>
<dbReference type="InterPro" id="IPR020846">
    <property type="entry name" value="MFS_dom"/>
</dbReference>
<sequence>MARRNSKADPLPREVGVLAIVAFVVALGFGVVAPAIPLFVRDYGVGTTAVGFAISAFAFFRFLSAFGGGALVERLGERVVLAAGLAIVAVTSGAAGLAGNFPLFVALRAAGGIGSAMFTVAALSLLLRTAPAAHRGRAAATYQGGFILGGIAGPAAGGFLAEISPRVPFFVYAAFLLVAGSVALVLLRPAALRPVDPPVTPAVDPGGGGEPSTAAVPPPGTDGGGLRVALRSRAYLAALVANLGVGWVLFGVRNSLVPLYVTEELGKTVAWAGAGLLAGSVAQALGLLRAGRLSDNWGRRPSLLVGTGLATTSIAVLVLPPTTAAFLLAMAAFGLGASFLASVPAAIVGDVSPARGGKAVAVFQMVADLGAVAGPLAAGWLTDTYSFQVAFAVSAGVLGLGFLAALSMPRTVTPA</sequence>
<organism evidence="12 14">
    <name type="scientific">Modestobacter muralis</name>
    <dbReference type="NCBI Taxonomy" id="1608614"/>
    <lineage>
        <taxon>Bacteria</taxon>
        <taxon>Bacillati</taxon>
        <taxon>Actinomycetota</taxon>
        <taxon>Actinomycetes</taxon>
        <taxon>Geodermatophilales</taxon>
        <taxon>Geodermatophilaceae</taxon>
        <taxon>Modestobacter</taxon>
    </lineage>
</organism>
<evidence type="ECO:0000256" key="5">
    <source>
        <dbReference type="ARBA" id="ARBA00022692"/>
    </source>
</evidence>
<dbReference type="PRINTS" id="PR01035">
    <property type="entry name" value="TCRTETA"/>
</dbReference>
<keyword evidence="13" id="KW-1185">Reference proteome</keyword>
<feature type="transmembrane region" description="Helical" evidence="9">
    <location>
        <begin position="79"/>
        <end position="99"/>
    </location>
</feature>
<feature type="transmembrane region" description="Helical" evidence="9">
    <location>
        <begin position="360"/>
        <end position="381"/>
    </location>
</feature>
<reference evidence="11 13" key="1">
    <citation type="submission" date="2020-01" db="EMBL/GenBank/DDBJ databases">
        <title>the WGS Modestobacter muralis CPCC 204518.</title>
        <authorList>
            <person name="Jiang Z."/>
        </authorList>
    </citation>
    <scope>NUCLEOTIDE SEQUENCE [LARGE SCALE GENOMIC DNA]</scope>
    <source>
        <strain evidence="11 13">DSM 100205</strain>
    </source>
</reference>
<feature type="transmembrane region" description="Helical" evidence="9">
    <location>
        <begin position="167"/>
        <end position="187"/>
    </location>
</feature>